<feature type="domain" description="DUF6594" evidence="4">
    <location>
        <begin position="76"/>
        <end position="325"/>
    </location>
</feature>
<comment type="caution">
    <text evidence="5">The sequence shown here is derived from an EMBL/GenBank/DDBJ whole genome shotgun (WGS) entry which is preliminary data.</text>
</comment>
<feature type="compositionally biased region" description="Basic and acidic residues" evidence="2">
    <location>
        <begin position="210"/>
        <end position="223"/>
    </location>
</feature>
<evidence type="ECO:0000259" key="4">
    <source>
        <dbReference type="Pfam" id="PF20237"/>
    </source>
</evidence>
<keyword evidence="1" id="KW-0175">Coiled coil</keyword>
<feature type="transmembrane region" description="Helical" evidence="3">
    <location>
        <begin position="286"/>
        <end position="308"/>
    </location>
</feature>
<proteinExistence type="predicted"/>
<accession>A0AAN7BAF1</accession>
<feature type="transmembrane region" description="Helical" evidence="3">
    <location>
        <begin position="314"/>
        <end position="331"/>
    </location>
</feature>
<keyword evidence="3" id="KW-0812">Transmembrane</keyword>
<dbReference type="AlphaFoldDB" id="A0AAN7BAF1"/>
<feature type="transmembrane region" description="Helical" evidence="3">
    <location>
        <begin position="260"/>
        <end position="279"/>
    </location>
</feature>
<keyword evidence="3" id="KW-0472">Membrane</keyword>
<protein>
    <recommendedName>
        <fullName evidence="4">DUF6594 domain-containing protein</fullName>
    </recommendedName>
</protein>
<reference evidence="5" key="2">
    <citation type="submission" date="2023-05" db="EMBL/GenBank/DDBJ databases">
        <authorList>
            <consortium name="Lawrence Berkeley National Laboratory"/>
            <person name="Steindorff A."/>
            <person name="Hensen N."/>
            <person name="Bonometti L."/>
            <person name="Westerberg I."/>
            <person name="Brannstrom I.O."/>
            <person name="Guillou S."/>
            <person name="Cros-Aarteil S."/>
            <person name="Calhoun S."/>
            <person name="Haridas S."/>
            <person name="Kuo A."/>
            <person name="Mondo S."/>
            <person name="Pangilinan J."/>
            <person name="Riley R."/>
            <person name="Labutti K."/>
            <person name="Andreopoulos B."/>
            <person name="Lipzen A."/>
            <person name="Chen C."/>
            <person name="Yanf M."/>
            <person name="Daum C."/>
            <person name="Ng V."/>
            <person name="Clum A."/>
            <person name="Ohm R."/>
            <person name="Martin F."/>
            <person name="Silar P."/>
            <person name="Natvig D."/>
            <person name="Lalanne C."/>
            <person name="Gautier V."/>
            <person name="Ament-Velasquez S.L."/>
            <person name="Kruys A."/>
            <person name="Hutchinson M.I."/>
            <person name="Powell A.J."/>
            <person name="Barry K."/>
            <person name="Miller A.N."/>
            <person name="Grigoriev I.V."/>
            <person name="Debuchy R."/>
            <person name="Gladieux P."/>
            <person name="Thoren M.H."/>
            <person name="Johannesson H."/>
        </authorList>
    </citation>
    <scope>NUCLEOTIDE SEQUENCE</scope>
    <source>
        <strain evidence="5">PSN293</strain>
    </source>
</reference>
<dbReference type="InterPro" id="IPR046529">
    <property type="entry name" value="DUF6594"/>
</dbReference>
<evidence type="ECO:0000256" key="2">
    <source>
        <dbReference type="SAM" id="MobiDB-lite"/>
    </source>
</evidence>
<evidence type="ECO:0000256" key="3">
    <source>
        <dbReference type="SAM" id="Phobius"/>
    </source>
</evidence>
<dbReference type="Proteomes" id="UP001301769">
    <property type="component" value="Unassembled WGS sequence"/>
</dbReference>
<evidence type="ECO:0000256" key="1">
    <source>
        <dbReference type="SAM" id="Coils"/>
    </source>
</evidence>
<gene>
    <name evidence="5" type="ORF">QBC37DRAFT_80649</name>
</gene>
<reference evidence="5" key="1">
    <citation type="journal article" date="2023" name="Mol. Phylogenet. Evol.">
        <title>Genome-scale phylogeny and comparative genomics of the fungal order Sordariales.</title>
        <authorList>
            <person name="Hensen N."/>
            <person name="Bonometti L."/>
            <person name="Westerberg I."/>
            <person name="Brannstrom I.O."/>
            <person name="Guillou S."/>
            <person name="Cros-Aarteil S."/>
            <person name="Calhoun S."/>
            <person name="Haridas S."/>
            <person name="Kuo A."/>
            <person name="Mondo S."/>
            <person name="Pangilinan J."/>
            <person name="Riley R."/>
            <person name="LaButti K."/>
            <person name="Andreopoulos B."/>
            <person name="Lipzen A."/>
            <person name="Chen C."/>
            <person name="Yan M."/>
            <person name="Daum C."/>
            <person name="Ng V."/>
            <person name="Clum A."/>
            <person name="Steindorff A."/>
            <person name="Ohm R.A."/>
            <person name="Martin F."/>
            <person name="Silar P."/>
            <person name="Natvig D.O."/>
            <person name="Lalanne C."/>
            <person name="Gautier V."/>
            <person name="Ament-Velasquez S.L."/>
            <person name="Kruys A."/>
            <person name="Hutchinson M.I."/>
            <person name="Powell A.J."/>
            <person name="Barry K."/>
            <person name="Miller A.N."/>
            <person name="Grigoriev I.V."/>
            <person name="Debuchy R."/>
            <person name="Gladieux P."/>
            <person name="Hiltunen Thoren M."/>
            <person name="Johannesson H."/>
        </authorList>
    </citation>
    <scope>NUCLEOTIDE SEQUENCE</scope>
    <source>
        <strain evidence="5">PSN293</strain>
    </source>
</reference>
<keyword evidence="6" id="KW-1185">Reference proteome</keyword>
<feature type="region of interest" description="Disordered" evidence="2">
    <location>
        <begin position="210"/>
        <end position="234"/>
    </location>
</feature>
<dbReference type="Pfam" id="PF20237">
    <property type="entry name" value="DUF6594"/>
    <property type="match status" value="1"/>
</dbReference>
<keyword evidence="3" id="KW-1133">Transmembrane helix</keyword>
<dbReference type="EMBL" id="MU858065">
    <property type="protein sequence ID" value="KAK4216758.1"/>
    <property type="molecule type" value="Genomic_DNA"/>
</dbReference>
<sequence>MNRDKADEIDIGDCRINLKPLQTAATESTLQQIHSTFQLPDEDCLTGRTGSARLRQKALELRFFPACERQLFVVLEYHSAKLWELQKELELLERRNREAKGTEYKKHQADNDYGKQKDMLMKKLTNAVKTYFKIFQNANGVLSQPSPEVQYVNSYRQWASCHLSPDPADDHHAADNYRFVGPRPSSIDASFHSFIDSVSTFWPFQRTKREKNSSKRDEEHGLEDGDDHDNDDNDDDDDYDGGIIVVEHSNALFRCFSHSVMILFAFVFLLLPPTLVSLINLSQFQIVLIMVSFCLCFFLVIVFLFGSLNTEHKFLLFFAYAGAMVTMLASINRDVTIVSIPGLGIPGVTDT</sequence>
<feature type="coiled-coil region" evidence="1">
    <location>
        <begin position="75"/>
        <end position="102"/>
    </location>
</feature>
<evidence type="ECO:0000313" key="5">
    <source>
        <dbReference type="EMBL" id="KAK4216758.1"/>
    </source>
</evidence>
<feature type="compositionally biased region" description="Acidic residues" evidence="2">
    <location>
        <begin position="224"/>
        <end position="234"/>
    </location>
</feature>
<evidence type="ECO:0000313" key="6">
    <source>
        <dbReference type="Proteomes" id="UP001301769"/>
    </source>
</evidence>
<organism evidence="5 6">
    <name type="scientific">Rhypophila decipiens</name>
    <dbReference type="NCBI Taxonomy" id="261697"/>
    <lineage>
        <taxon>Eukaryota</taxon>
        <taxon>Fungi</taxon>
        <taxon>Dikarya</taxon>
        <taxon>Ascomycota</taxon>
        <taxon>Pezizomycotina</taxon>
        <taxon>Sordariomycetes</taxon>
        <taxon>Sordariomycetidae</taxon>
        <taxon>Sordariales</taxon>
        <taxon>Naviculisporaceae</taxon>
        <taxon>Rhypophila</taxon>
    </lineage>
</organism>
<name>A0AAN7BAF1_9PEZI</name>